<proteinExistence type="inferred from homology"/>
<dbReference type="PANTHER" id="PTHR11406">
    <property type="entry name" value="PHOSPHOGLYCERATE KINASE"/>
    <property type="match status" value="1"/>
</dbReference>
<feature type="binding site" evidence="7">
    <location>
        <position position="244"/>
    </location>
    <ligand>
        <name>ATP</name>
        <dbReference type="ChEBI" id="CHEBI:30616"/>
    </ligand>
</feature>
<dbReference type="EMBL" id="MEVC01000019">
    <property type="protein sequence ID" value="OGC54693.1"/>
    <property type="molecule type" value="Genomic_DNA"/>
</dbReference>
<dbReference type="GO" id="GO:0005829">
    <property type="term" value="C:cytosol"/>
    <property type="evidence" value="ECO:0007669"/>
    <property type="project" value="TreeGrafter"/>
</dbReference>
<evidence type="ECO:0000313" key="9">
    <source>
        <dbReference type="EMBL" id="OGC54693.1"/>
    </source>
</evidence>
<keyword evidence="6 7" id="KW-0067">ATP-binding</keyword>
<keyword evidence="3 8" id="KW-0808">Transferase</keyword>
<dbReference type="InterPro" id="IPR036043">
    <property type="entry name" value="Phosphoglycerate_kinase_sf"/>
</dbReference>
<feature type="binding site" evidence="7">
    <location>
        <position position="275"/>
    </location>
    <ligand>
        <name>ATP</name>
        <dbReference type="ChEBI" id="CHEBI:30616"/>
    </ligand>
</feature>
<evidence type="ECO:0000256" key="8">
    <source>
        <dbReference type="RuleBase" id="RU000532"/>
    </source>
</evidence>
<evidence type="ECO:0000313" key="10">
    <source>
        <dbReference type="Proteomes" id="UP000179005"/>
    </source>
</evidence>
<accession>A0A1F4VDD7</accession>
<dbReference type="STRING" id="1802619.A2797_02305"/>
<name>A0A1F4VDD7_UNCKA</name>
<dbReference type="InterPro" id="IPR015824">
    <property type="entry name" value="Phosphoglycerate_kinase_N"/>
</dbReference>
<evidence type="ECO:0000256" key="4">
    <source>
        <dbReference type="ARBA" id="ARBA00022741"/>
    </source>
</evidence>
<dbReference type="SUPFAM" id="SSF53748">
    <property type="entry name" value="Phosphoglycerate kinase"/>
    <property type="match status" value="1"/>
</dbReference>
<dbReference type="InterPro" id="IPR001576">
    <property type="entry name" value="Phosphoglycerate_kinase"/>
</dbReference>
<dbReference type="GO" id="GO:0004618">
    <property type="term" value="F:phosphoglycerate kinase activity"/>
    <property type="evidence" value="ECO:0007669"/>
    <property type="project" value="UniProtKB-EC"/>
</dbReference>
<dbReference type="Proteomes" id="UP000179005">
    <property type="component" value="Unassembled WGS sequence"/>
</dbReference>
<organism evidence="9 10">
    <name type="scientific">candidate division WWE3 bacterium RIFCSPHIGHO2_01_FULL_48_15</name>
    <dbReference type="NCBI Taxonomy" id="1802619"/>
    <lineage>
        <taxon>Bacteria</taxon>
        <taxon>Katanobacteria</taxon>
    </lineage>
</organism>
<evidence type="ECO:0000256" key="6">
    <source>
        <dbReference type="ARBA" id="ARBA00022840"/>
    </source>
</evidence>
<feature type="binding site" evidence="7">
    <location>
        <begin position="301"/>
        <end position="304"/>
    </location>
    <ligand>
        <name>ATP</name>
        <dbReference type="ChEBI" id="CHEBI:30616"/>
    </ligand>
</feature>
<dbReference type="PIRSF" id="PIRSF000724">
    <property type="entry name" value="Pgk"/>
    <property type="match status" value="1"/>
</dbReference>
<comment type="similarity">
    <text evidence="8">Belongs to the phosphoglycerate kinase family.</text>
</comment>
<protein>
    <recommendedName>
        <fullName evidence="2 8">Phosphoglycerate kinase</fullName>
        <ecNumber evidence="2 8">2.7.2.3</ecNumber>
    </recommendedName>
</protein>
<evidence type="ECO:0000256" key="7">
    <source>
        <dbReference type="PIRSR" id="PIRSR000724-2"/>
    </source>
</evidence>
<comment type="catalytic activity">
    <reaction evidence="1 8">
        <text>(2R)-3-phosphoglycerate + ATP = (2R)-3-phospho-glyceroyl phosphate + ADP</text>
        <dbReference type="Rhea" id="RHEA:14801"/>
        <dbReference type="ChEBI" id="CHEBI:30616"/>
        <dbReference type="ChEBI" id="CHEBI:57604"/>
        <dbReference type="ChEBI" id="CHEBI:58272"/>
        <dbReference type="ChEBI" id="CHEBI:456216"/>
        <dbReference type="EC" id="2.7.2.3"/>
    </reaction>
</comment>
<dbReference type="AlphaFoldDB" id="A0A1F4VDD7"/>
<gene>
    <name evidence="9" type="ORF">A2797_02305</name>
</gene>
<evidence type="ECO:0000256" key="2">
    <source>
        <dbReference type="ARBA" id="ARBA00013061"/>
    </source>
</evidence>
<dbReference type="GO" id="GO:0006096">
    <property type="term" value="P:glycolytic process"/>
    <property type="evidence" value="ECO:0007669"/>
    <property type="project" value="InterPro"/>
</dbReference>
<evidence type="ECO:0000256" key="5">
    <source>
        <dbReference type="ARBA" id="ARBA00022777"/>
    </source>
</evidence>
<dbReference type="GO" id="GO:0005524">
    <property type="term" value="F:ATP binding"/>
    <property type="evidence" value="ECO:0007669"/>
    <property type="project" value="UniProtKB-KW"/>
</dbReference>
<reference evidence="9 10" key="1">
    <citation type="journal article" date="2016" name="Nat. Commun.">
        <title>Thousands of microbial genomes shed light on interconnected biogeochemical processes in an aquifer system.</title>
        <authorList>
            <person name="Anantharaman K."/>
            <person name="Brown C.T."/>
            <person name="Hug L.A."/>
            <person name="Sharon I."/>
            <person name="Castelle C.J."/>
            <person name="Probst A.J."/>
            <person name="Thomas B.C."/>
            <person name="Singh A."/>
            <person name="Wilkins M.J."/>
            <person name="Karaoz U."/>
            <person name="Brodie E.L."/>
            <person name="Williams K.H."/>
            <person name="Hubbard S.S."/>
            <person name="Banfield J.F."/>
        </authorList>
    </citation>
    <scope>NUCLEOTIDE SEQUENCE [LARGE SCALE GENOMIC DNA]</scope>
</reference>
<dbReference type="PRINTS" id="PR00477">
    <property type="entry name" value="PHGLYCKINASE"/>
</dbReference>
<evidence type="ECO:0000256" key="1">
    <source>
        <dbReference type="ARBA" id="ARBA00000642"/>
    </source>
</evidence>
<sequence>MRLIREADLNGKKVLVRADLDVPIEKGIVGEDYRLKALLPTLKYLLENGASVLIIGHLGRPEGKPDPALSLEPVAKRLSELLGQKIKFSPDYSLITNHNREIARFGVTKPSYSLAMLENLRFWPGEEANDLDFAKKLSALGDIYVNEAFASHRAHASIVLVPKLLPSYAGLRLEQEILHLSGVIENPARPLVFILGGAKTEIKKPLIADFAKIADRVLLGGLLMFDKELEKIPNVVFPVDSADGSDIGPETIKLFASITKEAKTVVWNGPLGIWEDNRFELGTRAIAEELALLPGKTIVGGGDTIAAISAFGLLDKMSYVSLGGGAMLEFLAGKKLPALAALGYY</sequence>
<dbReference type="EC" id="2.7.2.3" evidence="2 8"/>
<comment type="caution">
    <text evidence="9">The sequence shown here is derived from an EMBL/GenBank/DDBJ whole genome shotgun (WGS) entry which is preliminary data.</text>
</comment>
<dbReference type="GO" id="GO:0006094">
    <property type="term" value="P:gluconeogenesis"/>
    <property type="evidence" value="ECO:0007669"/>
    <property type="project" value="TreeGrafter"/>
</dbReference>
<dbReference type="Pfam" id="PF00162">
    <property type="entry name" value="PGK"/>
    <property type="match status" value="2"/>
</dbReference>
<feature type="binding site" evidence="7">
    <location>
        <position position="203"/>
    </location>
    <ligand>
        <name>ATP</name>
        <dbReference type="ChEBI" id="CHEBI:30616"/>
    </ligand>
</feature>
<keyword evidence="4" id="KW-0547">Nucleotide-binding</keyword>
<dbReference type="Gene3D" id="3.40.50.1260">
    <property type="entry name" value="Phosphoglycerate kinase, N-terminal domain"/>
    <property type="match status" value="3"/>
</dbReference>
<dbReference type="GO" id="GO:0043531">
    <property type="term" value="F:ADP binding"/>
    <property type="evidence" value="ECO:0007669"/>
    <property type="project" value="TreeGrafter"/>
</dbReference>
<dbReference type="PANTHER" id="PTHR11406:SF23">
    <property type="entry name" value="PHOSPHOGLYCERATE KINASE 1, CHLOROPLASTIC-RELATED"/>
    <property type="match status" value="1"/>
</dbReference>
<evidence type="ECO:0000256" key="3">
    <source>
        <dbReference type="ARBA" id="ARBA00022679"/>
    </source>
</evidence>
<keyword evidence="5 8" id="KW-0418">Kinase</keyword>